<accession>A0A0F7BYF4</accession>
<organism evidence="1">
    <name type="scientific">Brevibacillus laterosporus</name>
    <name type="common">Bacillus laterosporus</name>
    <dbReference type="NCBI Taxonomy" id="1465"/>
    <lineage>
        <taxon>Bacteria</taxon>
        <taxon>Bacillati</taxon>
        <taxon>Bacillota</taxon>
        <taxon>Bacilli</taxon>
        <taxon>Bacillales</taxon>
        <taxon>Paenibacillaceae</taxon>
        <taxon>Brevibacillus</taxon>
    </lineage>
</organism>
<evidence type="ECO:0000313" key="1">
    <source>
        <dbReference type="EMBL" id="AKF92714.1"/>
    </source>
</evidence>
<reference evidence="1" key="1">
    <citation type="submission" date="2015-03" db="EMBL/GenBank/DDBJ databases">
        <title>MIGS Cultured Bacterial/Archaeal sample from Brevibacillus laterosporus.</title>
        <authorList>
            <person name="Zeng D."/>
            <person name="Zhu L."/>
            <person name="Dong G."/>
            <person name="Ye W."/>
            <person name="Ren D."/>
            <person name="Wu L."/>
            <person name="Xu J."/>
            <person name="Li G."/>
            <person name="Guo L."/>
        </authorList>
    </citation>
    <scope>NUCLEOTIDE SEQUENCE</scope>
    <source>
        <strain evidence="1">B9</strain>
    </source>
</reference>
<sequence length="70" mass="8122">MLAWGDCRGRCRKKDFKQVIKSGCSQMPYESLGTPQQSEHINDAPFKFTTPLRLNGKKYFFRKSNCLTCE</sequence>
<protein>
    <submittedName>
        <fullName evidence="1">Uncharacterized protein</fullName>
    </submittedName>
</protein>
<dbReference type="AlphaFoldDB" id="A0A0F7BYF4"/>
<dbReference type="EMBL" id="CP011074">
    <property type="protein sequence ID" value="AKF92714.1"/>
    <property type="molecule type" value="Genomic_DNA"/>
</dbReference>
<gene>
    <name evidence="1" type="ORF">EX87_02755</name>
</gene>
<name>A0A0F7BYF4_BRELA</name>
<proteinExistence type="predicted"/>